<feature type="transmembrane region" description="Helical" evidence="1">
    <location>
        <begin position="36"/>
        <end position="54"/>
    </location>
</feature>
<dbReference type="Proteomes" id="UP001321506">
    <property type="component" value="Unassembled WGS sequence"/>
</dbReference>
<feature type="transmembrane region" description="Helical" evidence="1">
    <location>
        <begin position="61"/>
        <end position="82"/>
    </location>
</feature>
<comment type="caution">
    <text evidence="2">The sequence shown here is derived from an EMBL/GenBank/DDBJ whole genome shotgun (WGS) entry which is preliminary data.</text>
</comment>
<evidence type="ECO:0000256" key="1">
    <source>
        <dbReference type="SAM" id="Phobius"/>
    </source>
</evidence>
<dbReference type="AlphaFoldDB" id="A0AAW6T374"/>
<evidence type="ECO:0008006" key="4">
    <source>
        <dbReference type="Google" id="ProtNLM"/>
    </source>
</evidence>
<evidence type="ECO:0000313" key="2">
    <source>
        <dbReference type="EMBL" id="MDI2098270.1"/>
    </source>
</evidence>
<proteinExistence type="predicted"/>
<keyword evidence="1" id="KW-1133">Transmembrane helix</keyword>
<reference evidence="2 3" key="1">
    <citation type="submission" date="2023-04" db="EMBL/GenBank/DDBJ databases">
        <title>Klugiella caeni sp. nov. isolated from the sludge of biochemical tank.</title>
        <authorList>
            <person name="Geng K."/>
        </authorList>
    </citation>
    <scope>NUCLEOTIDE SEQUENCE [LARGE SCALE GENOMIC DNA]</scope>
    <source>
        <strain evidence="2 3">YN-L-19</strain>
    </source>
</reference>
<dbReference type="RefSeq" id="WP_281488017.1">
    <property type="nucleotide sequence ID" value="NZ_JASATX010000001.1"/>
</dbReference>
<name>A0AAW6T374_9MICO</name>
<protein>
    <recommendedName>
        <fullName evidence="4">MFS transporter</fullName>
    </recommendedName>
</protein>
<dbReference type="EMBL" id="JASATX010000001">
    <property type="protein sequence ID" value="MDI2098270.1"/>
    <property type="molecule type" value="Genomic_DNA"/>
</dbReference>
<sequence>MNISRHARLGRGLLAATLAVLTAALSHGIADGAAPSVLALVLGLAGAALVSVPLAGRKLSWAALVAAVVLSQAIFHGLFTLFGPQHSYVTGSAARASTQNHAHHLVTLADLGATQGAAVSAVDAHAGHDDAVMWVAHLAAAVVTVLALRHGESTLWRLFELALGWRVERMSQPLRPIRLSPARLLTSFTAPLRPVSLTIGGAARYRGPPVMSV</sequence>
<organism evidence="2 3">
    <name type="scientific">Ruicaihuangia caeni</name>
    <dbReference type="NCBI Taxonomy" id="3042517"/>
    <lineage>
        <taxon>Bacteria</taxon>
        <taxon>Bacillati</taxon>
        <taxon>Actinomycetota</taxon>
        <taxon>Actinomycetes</taxon>
        <taxon>Micrococcales</taxon>
        <taxon>Microbacteriaceae</taxon>
        <taxon>Ruicaihuangia</taxon>
    </lineage>
</organism>
<gene>
    <name evidence="2" type="ORF">QF206_04730</name>
</gene>
<keyword evidence="1" id="KW-0472">Membrane</keyword>
<feature type="transmembrane region" description="Helical" evidence="1">
    <location>
        <begin position="131"/>
        <end position="148"/>
    </location>
</feature>
<accession>A0AAW6T374</accession>
<keyword evidence="3" id="KW-1185">Reference proteome</keyword>
<evidence type="ECO:0000313" key="3">
    <source>
        <dbReference type="Proteomes" id="UP001321506"/>
    </source>
</evidence>
<keyword evidence="1" id="KW-0812">Transmembrane</keyword>